<accession>A0ABW3CT10</accession>
<dbReference type="Gene3D" id="1.10.260.40">
    <property type="entry name" value="lambda repressor-like DNA-binding domains"/>
    <property type="match status" value="1"/>
</dbReference>
<organism evidence="2 3">
    <name type="scientific">Actinomadura adrarensis</name>
    <dbReference type="NCBI Taxonomy" id="1819600"/>
    <lineage>
        <taxon>Bacteria</taxon>
        <taxon>Bacillati</taxon>
        <taxon>Actinomycetota</taxon>
        <taxon>Actinomycetes</taxon>
        <taxon>Streptosporangiales</taxon>
        <taxon>Thermomonosporaceae</taxon>
        <taxon>Actinomadura</taxon>
    </lineage>
</organism>
<protein>
    <submittedName>
        <fullName evidence="2">Helix-turn-helix domain-containing protein</fullName>
    </submittedName>
</protein>
<evidence type="ECO:0000313" key="2">
    <source>
        <dbReference type="EMBL" id="MFD0857055.1"/>
    </source>
</evidence>
<dbReference type="SUPFAM" id="SSF47413">
    <property type="entry name" value="lambda repressor-like DNA-binding domains"/>
    <property type="match status" value="1"/>
</dbReference>
<sequence length="288" mass="31801">MPAVEHGPTARHRRLAAELRRLREQAGLTPEVAAGVVGWSRTKLVRIETAKAMPSVADVERILEAYGGSSVARGALIELARDIRRRGWWASYDDVLAGSYAQLEDAADRIRMWQTEVPPGLVQDREYARTLIQGEFPNDPAEVDRRLQARMMRRARLARADAPEVDVIVAEEALRRPVGGPKVMAAQLSALLEEGQRSKISIRVVPIAMGYRPALGQGNMIIFEFRAALELDTAYVETPAGGMYIEDIAQVRACNVTLDRIGDAALSAEESALLIAAIREEMTQPHDR</sequence>
<evidence type="ECO:0000259" key="1">
    <source>
        <dbReference type="PROSITE" id="PS50943"/>
    </source>
</evidence>
<feature type="domain" description="HTH cro/C1-type" evidence="1">
    <location>
        <begin position="19"/>
        <end position="73"/>
    </location>
</feature>
<dbReference type="Pfam" id="PF19054">
    <property type="entry name" value="DUF5753"/>
    <property type="match status" value="1"/>
</dbReference>
<name>A0ABW3CT10_9ACTN</name>
<dbReference type="Proteomes" id="UP001597083">
    <property type="component" value="Unassembled WGS sequence"/>
</dbReference>
<dbReference type="SMART" id="SM00530">
    <property type="entry name" value="HTH_XRE"/>
    <property type="match status" value="1"/>
</dbReference>
<dbReference type="InterPro" id="IPR010982">
    <property type="entry name" value="Lambda_DNA-bd_dom_sf"/>
</dbReference>
<dbReference type="EMBL" id="JBHTIR010004344">
    <property type="protein sequence ID" value="MFD0857055.1"/>
    <property type="molecule type" value="Genomic_DNA"/>
</dbReference>
<dbReference type="InterPro" id="IPR043917">
    <property type="entry name" value="DUF5753"/>
</dbReference>
<dbReference type="CDD" id="cd00093">
    <property type="entry name" value="HTH_XRE"/>
    <property type="match status" value="1"/>
</dbReference>
<evidence type="ECO:0000313" key="3">
    <source>
        <dbReference type="Proteomes" id="UP001597083"/>
    </source>
</evidence>
<proteinExistence type="predicted"/>
<gene>
    <name evidence="2" type="ORF">ACFQ07_32905</name>
</gene>
<keyword evidence="3" id="KW-1185">Reference proteome</keyword>
<dbReference type="Pfam" id="PF13560">
    <property type="entry name" value="HTH_31"/>
    <property type="match status" value="1"/>
</dbReference>
<reference evidence="3" key="1">
    <citation type="journal article" date="2019" name="Int. J. Syst. Evol. Microbiol.">
        <title>The Global Catalogue of Microorganisms (GCM) 10K type strain sequencing project: providing services to taxonomists for standard genome sequencing and annotation.</title>
        <authorList>
            <consortium name="The Broad Institute Genomics Platform"/>
            <consortium name="The Broad Institute Genome Sequencing Center for Infectious Disease"/>
            <person name="Wu L."/>
            <person name="Ma J."/>
        </authorList>
    </citation>
    <scope>NUCLEOTIDE SEQUENCE [LARGE SCALE GENOMIC DNA]</scope>
    <source>
        <strain evidence="3">JCM 31696</strain>
    </source>
</reference>
<dbReference type="PROSITE" id="PS50943">
    <property type="entry name" value="HTH_CROC1"/>
    <property type="match status" value="1"/>
</dbReference>
<dbReference type="InterPro" id="IPR001387">
    <property type="entry name" value="Cro/C1-type_HTH"/>
</dbReference>
<comment type="caution">
    <text evidence="2">The sequence shown here is derived from an EMBL/GenBank/DDBJ whole genome shotgun (WGS) entry which is preliminary data.</text>
</comment>